<dbReference type="Proteomes" id="UP000020406">
    <property type="component" value="Unassembled WGS sequence"/>
</dbReference>
<evidence type="ECO:0000313" key="5">
    <source>
        <dbReference type="Proteomes" id="UP001430701"/>
    </source>
</evidence>
<organism evidence="2 4">
    <name type="scientific">Xylella taiwanensis</name>
    <dbReference type="NCBI Taxonomy" id="1444770"/>
    <lineage>
        <taxon>Bacteria</taxon>
        <taxon>Pseudomonadati</taxon>
        <taxon>Pseudomonadota</taxon>
        <taxon>Gammaproteobacteria</taxon>
        <taxon>Lysobacterales</taxon>
        <taxon>Lysobacteraceae</taxon>
        <taxon>Xylella</taxon>
    </lineage>
</organism>
<proteinExistence type="predicted"/>
<dbReference type="Proteomes" id="UP001430701">
    <property type="component" value="Unassembled WGS sequence"/>
</dbReference>
<dbReference type="PATRIC" id="fig|1444770.3.peg.437"/>
<reference evidence="3" key="2">
    <citation type="submission" date="2021-11" db="EMBL/GenBank/DDBJ databases">
        <title>Genome sequence of Xylella taiwanensis PLS432.</title>
        <authorList>
            <person name="Weng L.-W."/>
            <person name="Su C.-C."/>
            <person name="Tsai C.-W."/>
            <person name="Kuo C.-H."/>
        </authorList>
    </citation>
    <scope>NUCLEOTIDE SEQUENCE</scope>
    <source>
        <strain evidence="3">PLS432</strain>
    </source>
</reference>
<gene>
    <name evidence="2" type="ORF">AF72_01815</name>
    <name evidence="3" type="ORF">LPH55_09485</name>
</gene>
<protein>
    <submittedName>
        <fullName evidence="2">Uncharacterized protein</fullName>
    </submittedName>
</protein>
<dbReference type="EMBL" id="JDSQ01000002">
    <property type="protein sequence ID" value="EWS79266.1"/>
    <property type="molecule type" value="Genomic_DNA"/>
</dbReference>
<dbReference type="GeneID" id="68900572"/>
<keyword evidence="1" id="KW-0472">Membrane</keyword>
<evidence type="ECO:0000313" key="4">
    <source>
        <dbReference type="Proteomes" id="UP000020406"/>
    </source>
</evidence>
<evidence type="ECO:0000256" key="1">
    <source>
        <dbReference type="SAM" id="Phobius"/>
    </source>
</evidence>
<dbReference type="RefSeq" id="WP_152536564.1">
    <property type="nucleotide sequence ID" value="NZ_CP053627.1"/>
</dbReference>
<sequence>MSSKFHTWIAQRAVQSGDPHHRNRATHKELKSQAIQQYLRKINMFRLHAFSPNLSSVLMLAVLFYIAPEAKRCASMLALSMLVCILVIVKIQWNDTGLSKRCNTGVGA</sequence>
<feature type="transmembrane region" description="Helical" evidence="1">
    <location>
        <begin position="47"/>
        <end position="68"/>
    </location>
</feature>
<keyword evidence="1" id="KW-1133">Transmembrane helix</keyword>
<keyword evidence="1" id="KW-0812">Transmembrane</keyword>
<comment type="caution">
    <text evidence="2">The sequence shown here is derived from an EMBL/GenBank/DDBJ whole genome shotgun (WGS) entry which is preliminary data.</text>
</comment>
<name>Z9JN87_9GAMM</name>
<keyword evidence="5" id="KW-1185">Reference proteome</keyword>
<dbReference type="EMBL" id="JAJPPU010000002">
    <property type="protein sequence ID" value="MCD8473680.1"/>
    <property type="molecule type" value="Genomic_DNA"/>
</dbReference>
<evidence type="ECO:0000313" key="2">
    <source>
        <dbReference type="EMBL" id="EWS79266.1"/>
    </source>
</evidence>
<dbReference type="STRING" id="1444770.AF72_01815"/>
<evidence type="ECO:0000313" key="3">
    <source>
        <dbReference type="EMBL" id="MCD8473680.1"/>
    </source>
</evidence>
<reference evidence="2 4" key="1">
    <citation type="journal article" date="2014" name="Genome Announc.">
        <title>Draft Genome Sequence of Xylella fastidiosa Pear Leaf Scorch Strain in Taiwan.</title>
        <authorList>
            <person name="Su C.C."/>
            <person name="Deng W.L."/>
            <person name="Jan F.J."/>
            <person name="Chang C.J."/>
            <person name="Huang H."/>
            <person name="Chen J."/>
        </authorList>
    </citation>
    <scope>NUCLEOTIDE SEQUENCE [LARGE SCALE GENOMIC DNA]</scope>
    <source>
        <strain evidence="2 4">PLS229</strain>
    </source>
</reference>
<accession>Z9JN87</accession>
<feature type="transmembrane region" description="Helical" evidence="1">
    <location>
        <begin position="74"/>
        <end position="91"/>
    </location>
</feature>
<dbReference type="AlphaFoldDB" id="Z9JN87"/>